<gene>
    <name evidence="1" type="ORF">MCOR_32133</name>
</gene>
<dbReference type="OrthoDB" id="79687at2759"/>
<evidence type="ECO:0008006" key="3">
    <source>
        <dbReference type="Google" id="ProtNLM"/>
    </source>
</evidence>
<organism evidence="1 2">
    <name type="scientific">Mytilus coruscus</name>
    <name type="common">Sea mussel</name>
    <dbReference type="NCBI Taxonomy" id="42192"/>
    <lineage>
        <taxon>Eukaryota</taxon>
        <taxon>Metazoa</taxon>
        <taxon>Spiralia</taxon>
        <taxon>Lophotrochozoa</taxon>
        <taxon>Mollusca</taxon>
        <taxon>Bivalvia</taxon>
        <taxon>Autobranchia</taxon>
        <taxon>Pteriomorphia</taxon>
        <taxon>Mytilida</taxon>
        <taxon>Mytiloidea</taxon>
        <taxon>Mytilidae</taxon>
        <taxon>Mytilinae</taxon>
        <taxon>Mytilus</taxon>
    </lineage>
</organism>
<dbReference type="AlphaFoldDB" id="A0A6J8CRG0"/>
<sequence>MRSKYTTAKLQHKPENHYDDNIVVQTQRGQVGRQFITDLYDTKGKAQSVHAHLHKLRMKSALSKDTTALVRLPPSEASFRQHIFRDSLQVLVWMNAHIAKTPLRSPLEYGWTIGNCSINQDLFCTCKGKIICSKSCACYEQNLSCTSICGCQGSDDCRNKLTYQTVLENYNDEDDD</sequence>
<proteinExistence type="predicted"/>
<dbReference type="EMBL" id="CACVKT020005754">
    <property type="protein sequence ID" value="CAC5397714.1"/>
    <property type="molecule type" value="Genomic_DNA"/>
</dbReference>
<evidence type="ECO:0000313" key="1">
    <source>
        <dbReference type="EMBL" id="CAC5397714.1"/>
    </source>
</evidence>
<evidence type="ECO:0000313" key="2">
    <source>
        <dbReference type="Proteomes" id="UP000507470"/>
    </source>
</evidence>
<keyword evidence="2" id="KW-1185">Reference proteome</keyword>
<accession>A0A6J8CRG0</accession>
<protein>
    <recommendedName>
        <fullName evidence="3">Tesmin/TSO1-like CXC domain-containing protein</fullName>
    </recommendedName>
</protein>
<dbReference type="Proteomes" id="UP000507470">
    <property type="component" value="Unassembled WGS sequence"/>
</dbReference>
<reference evidence="1 2" key="1">
    <citation type="submission" date="2020-06" db="EMBL/GenBank/DDBJ databases">
        <authorList>
            <person name="Li R."/>
            <person name="Bekaert M."/>
        </authorList>
    </citation>
    <scope>NUCLEOTIDE SEQUENCE [LARGE SCALE GENOMIC DNA]</scope>
    <source>
        <strain evidence="2">wild</strain>
    </source>
</reference>
<name>A0A6J8CRG0_MYTCO</name>